<name>A0ABU3Q2B4_9SPHN</name>
<dbReference type="PANTHER" id="PTHR22617">
    <property type="entry name" value="CHEMOTAXIS SENSOR HISTIDINE KINASE-RELATED"/>
    <property type="match status" value="1"/>
</dbReference>
<dbReference type="SUPFAM" id="SSF50341">
    <property type="entry name" value="CheW-like"/>
    <property type="match status" value="1"/>
</dbReference>
<evidence type="ECO:0000313" key="2">
    <source>
        <dbReference type="EMBL" id="MDT9597547.1"/>
    </source>
</evidence>
<keyword evidence="3" id="KW-1185">Reference proteome</keyword>
<feature type="domain" description="CheW-like" evidence="1">
    <location>
        <begin position="2"/>
        <end position="142"/>
    </location>
</feature>
<dbReference type="Pfam" id="PF01584">
    <property type="entry name" value="CheW"/>
    <property type="match status" value="1"/>
</dbReference>
<dbReference type="InterPro" id="IPR036061">
    <property type="entry name" value="CheW-like_dom_sf"/>
</dbReference>
<dbReference type="EMBL" id="JAVUPU010000001">
    <property type="protein sequence ID" value="MDT9597547.1"/>
    <property type="molecule type" value="Genomic_DNA"/>
</dbReference>
<dbReference type="InterPro" id="IPR002545">
    <property type="entry name" value="CheW-lke_dom"/>
</dbReference>
<dbReference type="Gene3D" id="2.30.30.40">
    <property type="entry name" value="SH3 Domains"/>
    <property type="match status" value="1"/>
</dbReference>
<organism evidence="2 3">
    <name type="scientific">Sphingosinicella rhizophila</name>
    <dbReference type="NCBI Taxonomy" id="3050082"/>
    <lineage>
        <taxon>Bacteria</taxon>
        <taxon>Pseudomonadati</taxon>
        <taxon>Pseudomonadota</taxon>
        <taxon>Alphaproteobacteria</taxon>
        <taxon>Sphingomonadales</taxon>
        <taxon>Sphingosinicellaceae</taxon>
        <taxon>Sphingosinicella</taxon>
    </lineage>
</organism>
<dbReference type="PANTHER" id="PTHR22617:SF23">
    <property type="entry name" value="CHEMOTAXIS PROTEIN CHEW"/>
    <property type="match status" value="1"/>
</dbReference>
<dbReference type="InterPro" id="IPR039315">
    <property type="entry name" value="CheW"/>
</dbReference>
<proteinExistence type="predicted"/>
<comment type="caution">
    <text evidence="2">The sequence shown here is derived from an EMBL/GenBank/DDBJ whole genome shotgun (WGS) entry which is preliminary data.</text>
</comment>
<evidence type="ECO:0000313" key="3">
    <source>
        <dbReference type="Proteomes" id="UP001259572"/>
    </source>
</evidence>
<reference evidence="2 3" key="1">
    <citation type="submission" date="2023-05" db="EMBL/GenBank/DDBJ databases">
        <authorList>
            <person name="Guo Y."/>
        </authorList>
    </citation>
    <scope>NUCLEOTIDE SEQUENCE [LARGE SCALE GENOMIC DNA]</scope>
    <source>
        <strain evidence="2 3">GR2756</strain>
    </source>
</reference>
<protein>
    <submittedName>
        <fullName evidence="2">Chemotaxis protein CheW</fullName>
    </submittedName>
</protein>
<dbReference type="SMART" id="SM00260">
    <property type="entry name" value="CheW"/>
    <property type="match status" value="1"/>
</dbReference>
<dbReference type="PROSITE" id="PS50851">
    <property type="entry name" value="CHEW"/>
    <property type="match status" value="1"/>
</dbReference>
<dbReference type="Gene3D" id="2.40.50.180">
    <property type="entry name" value="CheA-289, Domain 4"/>
    <property type="match status" value="1"/>
</dbReference>
<evidence type="ECO:0000259" key="1">
    <source>
        <dbReference type="PROSITE" id="PS50851"/>
    </source>
</evidence>
<dbReference type="RefSeq" id="WP_315722861.1">
    <property type="nucleotide sequence ID" value="NZ_JAVUPU010000001.1"/>
</dbReference>
<sequence length="146" mass="15152">MSILYLIVQLGGERVALAAADVESVIEIDTLTPVPRAPAHISGLSALRSRVLTVMDCAKSLQLDKVDGSRTGGEAVVVTHDGHPYALLVDAVEDVVEATGEIAPIASNLAGGWSRAAQGMIEADNKLMLLLDIKILVAGPGVEALC</sequence>
<dbReference type="Proteomes" id="UP001259572">
    <property type="component" value="Unassembled WGS sequence"/>
</dbReference>
<gene>
    <name evidence="2" type="ORF">RQX22_01105</name>
</gene>
<accession>A0ABU3Q2B4</accession>